<name>B7P8M8_IXOSC</name>
<dbReference type="Proteomes" id="UP000001555">
    <property type="component" value="Unassembled WGS sequence"/>
</dbReference>
<accession>B7P8M8</accession>
<keyword evidence="2 5" id="KW-0863">Zinc-finger</keyword>
<evidence type="ECO:0000256" key="2">
    <source>
        <dbReference type="ARBA" id="ARBA00022771"/>
    </source>
</evidence>
<dbReference type="EnsemblMetazoa" id="ISCW016639-RA">
    <property type="protein sequence ID" value="ISCW016639-PA"/>
    <property type="gene ID" value="ISCW016639"/>
</dbReference>
<dbReference type="AlphaFoldDB" id="B7P8M8"/>
<keyword evidence="4 5" id="KW-0238">DNA-binding</keyword>
<feature type="region of interest" description="Disordered" evidence="6">
    <location>
        <begin position="100"/>
        <end position="127"/>
    </location>
</feature>
<dbReference type="PANTHER" id="PTHR36981:SF1">
    <property type="entry name" value="P2X PURINORECEPTOR 7 INTRACELLULAR DOMAIN-CONTAINING PROTEIN"/>
    <property type="match status" value="1"/>
</dbReference>
<sequence>MSDPVKLVKRRRCAVSRCKPSDRDAKYISSHGVPEDKNLRASWLEAIGRSPSDKFFRVCSRHFAADAFKPRTGARLQLKPGVIPTLFLPTATAAASLVKDLQSDSDTQESESILPDNGPGWGSSSDNSLTRAVTIKTEPPDYVEQDEEPSSLVPAFTKDYTDVTKVTFHFSAEPQVSEERLRPHSAAVAVKIESPEPTEVHTEAVYTGTDMPDDFAARQSKTVLATARQGLSSQSYLNGSGLDGSGGNTAMMAVTIKTDKESSDTQEAPGSPFPPAAERVGTANWCSCGGMCRPMQTAKESVCCRELHNVARMCSDQGVTCVTKHPLFELYCLNTAILDLEYQKLRLLCPLDAGDGGPQERHRYTAYQQFTWWVDHKPRRGNRVPLPSCAVERIRREFPSTNGSYVDQKK</sequence>
<dbReference type="OrthoDB" id="9898867at2759"/>
<dbReference type="VEuPathDB" id="VectorBase:ISCW016639"/>
<proteinExistence type="predicted"/>
<dbReference type="GO" id="GO:0003677">
    <property type="term" value="F:DNA binding"/>
    <property type="evidence" value="ECO:0007669"/>
    <property type="project" value="UniProtKB-UniRule"/>
</dbReference>
<dbReference type="InterPro" id="IPR038441">
    <property type="entry name" value="THAP_Znf_sf"/>
</dbReference>
<dbReference type="SMART" id="SM00692">
    <property type="entry name" value="DM3"/>
    <property type="match status" value="1"/>
</dbReference>
<evidence type="ECO:0000256" key="4">
    <source>
        <dbReference type="ARBA" id="ARBA00023125"/>
    </source>
</evidence>
<dbReference type="EMBL" id="DS658583">
    <property type="protein sequence ID" value="EEC02950.1"/>
    <property type="molecule type" value="Genomic_DNA"/>
</dbReference>
<evidence type="ECO:0000256" key="6">
    <source>
        <dbReference type="SAM" id="MobiDB-lite"/>
    </source>
</evidence>
<keyword evidence="1" id="KW-0479">Metal-binding</keyword>
<dbReference type="PROSITE" id="PS50950">
    <property type="entry name" value="ZF_THAP"/>
    <property type="match status" value="1"/>
</dbReference>
<dbReference type="HOGENOM" id="CLU_671354_0_0_1"/>
<evidence type="ECO:0000313" key="9">
    <source>
        <dbReference type="EnsemblMetazoa" id="ISCW016639-PA"/>
    </source>
</evidence>
<evidence type="ECO:0000256" key="5">
    <source>
        <dbReference type="PROSITE-ProRule" id="PRU00309"/>
    </source>
</evidence>
<dbReference type="Pfam" id="PF05485">
    <property type="entry name" value="THAP"/>
    <property type="match status" value="1"/>
</dbReference>
<keyword evidence="3" id="KW-0862">Zinc</keyword>
<dbReference type="VEuPathDB" id="VectorBase:ISCI016639"/>
<dbReference type="KEGG" id="isc:8026237"/>
<dbReference type="InterPro" id="IPR006612">
    <property type="entry name" value="THAP_Znf"/>
</dbReference>
<dbReference type="PaxDb" id="6945-B7P8M8"/>
<dbReference type="InterPro" id="IPR046815">
    <property type="entry name" value="P2RX7_C"/>
</dbReference>
<evidence type="ECO:0000259" key="7">
    <source>
        <dbReference type="PROSITE" id="PS50950"/>
    </source>
</evidence>
<protein>
    <recommendedName>
        <fullName evidence="7">THAP-type domain-containing protein</fullName>
    </recommendedName>
</protein>
<gene>
    <name evidence="9" type="primary">8026237</name>
    <name evidence="8" type="ORF">IscW_ISCW016639</name>
</gene>
<dbReference type="PANTHER" id="PTHR36981">
    <property type="entry name" value="ZGC:195170"/>
    <property type="match status" value="1"/>
</dbReference>
<evidence type="ECO:0000256" key="1">
    <source>
        <dbReference type="ARBA" id="ARBA00022723"/>
    </source>
</evidence>
<dbReference type="VEuPathDB" id="VectorBase:ISCP_026094"/>
<dbReference type="InParanoid" id="B7P8M8"/>
<dbReference type="SUPFAM" id="SSF57716">
    <property type="entry name" value="Glucocorticoid receptor-like (DNA-binding domain)"/>
    <property type="match status" value="1"/>
</dbReference>
<dbReference type="Pfam" id="PF20478">
    <property type="entry name" value="P2RX7_C"/>
    <property type="match status" value="1"/>
</dbReference>
<dbReference type="EMBL" id="ABJB010111080">
    <property type="status" value="NOT_ANNOTATED_CDS"/>
    <property type="molecule type" value="Genomic_DNA"/>
</dbReference>
<keyword evidence="10" id="KW-1185">Reference proteome</keyword>
<dbReference type="GO" id="GO:0008270">
    <property type="term" value="F:zinc ion binding"/>
    <property type="evidence" value="ECO:0007669"/>
    <property type="project" value="UniProtKB-KW"/>
</dbReference>
<dbReference type="SMART" id="SM00980">
    <property type="entry name" value="THAP"/>
    <property type="match status" value="1"/>
</dbReference>
<reference evidence="9" key="2">
    <citation type="submission" date="2020-05" db="UniProtKB">
        <authorList>
            <consortium name="EnsemblMetazoa"/>
        </authorList>
    </citation>
    <scope>IDENTIFICATION</scope>
    <source>
        <strain evidence="9">wikel</strain>
    </source>
</reference>
<evidence type="ECO:0000313" key="8">
    <source>
        <dbReference type="EMBL" id="EEC02950.1"/>
    </source>
</evidence>
<organism>
    <name type="scientific">Ixodes scapularis</name>
    <name type="common">Black-legged tick</name>
    <name type="synonym">Deer tick</name>
    <dbReference type="NCBI Taxonomy" id="6945"/>
    <lineage>
        <taxon>Eukaryota</taxon>
        <taxon>Metazoa</taxon>
        <taxon>Ecdysozoa</taxon>
        <taxon>Arthropoda</taxon>
        <taxon>Chelicerata</taxon>
        <taxon>Arachnida</taxon>
        <taxon>Acari</taxon>
        <taxon>Parasitiformes</taxon>
        <taxon>Ixodida</taxon>
        <taxon>Ixodoidea</taxon>
        <taxon>Ixodidae</taxon>
        <taxon>Ixodinae</taxon>
        <taxon>Ixodes</taxon>
    </lineage>
</organism>
<feature type="domain" description="THAP-type" evidence="7">
    <location>
        <begin position="8"/>
        <end position="87"/>
    </location>
</feature>
<reference evidence="8 10" key="1">
    <citation type="submission" date="2008-03" db="EMBL/GenBank/DDBJ databases">
        <title>Annotation of Ixodes scapularis.</title>
        <authorList>
            <consortium name="Ixodes scapularis Genome Project Consortium"/>
            <person name="Caler E."/>
            <person name="Hannick L.I."/>
            <person name="Bidwell S."/>
            <person name="Joardar V."/>
            <person name="Thiagarajan M."/>
            <person name="Amedeo P."/>
            <person name="Galinsky K.J."/>
            <person name="Schobel S."/>
            <person name="Inman J."/>
            <person name="Hostetler J."/>
            <person name="Miller J."/>
            <person name="Hammond M."/>
            <person name="Megy K."/>
            <person name="Lawson D."/>
            <person name="Kodira C."/>
            <person name="Sutton G."/>
            <person name="Meyer J."/>
            <person name="Hill C.A."/>
            <person name="Birren B."/>
            <person name="Nene V."/>
            <person name="Collins F."/>
            <person name="Alarcon-Chaidez F."/>
            <person name="Wikel S."/>
            <person name="Strausberg R."/>
        </authorList>
    </citation>
    <scope>NUCLEOTIDE SEQUENCE [LARGE SCALE GENOMIC DNA]</scope>
    <source>
        <strain evidence="10">Wikel</strain>
        <strain evidence="8">Wikel colony</strain>
    </source>
</reference>
<evidence type="ECO:0000256" key="3">
    <source>
        <dbReference type="ARBA" id="ARBA00022833"/>
    </source>
</evidence>
<dbReference type="Gene3D" id="6.20.210.20">
    <property type="entry name" value="THAP domain"/>
    <property type="match status" value="1"/>
</dbReference>
<evidence type="ECO:0000313" key="10">
    <source>
        <dbReference type="Proteomes" id="UP000001555"/>
    </source>
</evidence>